<dbReference type="AlphaFoldDB" id="A0A4Y2BUN1"/>
<reference evidence="3 4" key="1">
    <citation type="journal article" date="2019" name="Sci. Rep.">
        <title>Orb-weaving spider Araneus ventricosus genome elucidates the spidroin gene catalogue.</title>
        <authorList>
            <person name="Kono N."/>
            <person name="Nakamura H."/>
            <person name="Ohtoshi R."/>
            <person name="Moran D.A.P."/>
            <person name="Shinohara A."/>
            <person name="Yoshida Y."/>
            <person name="Fujiwara M."/>
            <person name="Mori M."/>
            <person name="Tomita M."/>
            <person name="Arakawa K."/>
        </authorList>
    </citation>
    <scope>NUCLEOTIDE SEQUENCE [LARGE SCALE GENOMIC DNA]</scope>
</reference>
<evidence type="ECO:0000256" key="2">
    <source>
        <dbReference type="SAM" id="Phobius"/>
    </source>
</evidence>
<evidence type="ECO:0000256" key="1">
    <source>
        <dbReference type="SAM" id="MobiDB-lite"/>
    </source>
</evidence>
<protein>
    <submittedName>
        <fullName evidence="3">Uncharacterized protein</fullName>
    </submittedName>
</protein>
<name>A0A4Y2BUN1_ARAVE</name>
<comment type="caution">
    <text evidence="3">The sequence shown here is derived from an EMBL/GenBank/DDBJ whole genome shotgun (WGS) entry which is preliminary data.</text>
</comment>
<evidence type="ECO:0000313" key="4">
    <source>
        <dbReference type="Proteomes" id="UP000499080"/>
    </source>
</evidence>
<feature type="transmembrane region" description="Helical" evidence="2">
    <location>
        <begin position="25"/>
        <end position="46"/>
    </location>
</feature>
<evidence type="ECO:0000313" key="3">
    <source>
        <dbReference type="EMBL" id="GBL95912.1"/>
    </source>
</evidence>
<dbReference type="EMBL" id="BGPR01000115">
    <property type="protein sequence ID" value="GBL95912.1"/>
    <property type="molecule type" value="Genomic_DNA"/>
</dbReference>
<keyword evidence="4" id="KW-1185">Reference proteome</keyword>
<keyword evidence="2" id="KW-1133">Transmembrane helix</keyword>
<sequence>MTSVRSGFDHTDDITFQQSLPLAELWPALILICSLAVIDYLLDLGYGPSLTVKRAIINPGKRLIRMKRRLGSTSGAKTSSPKGAHPPARRRL</sequence>
<dbReference type="Proteomes" id="UP000499080">
    <property type="component" value="Unassembled WGS sequence"/>
</dbReference>
<feature type="compositionally biased region" description="Polar residues" evidence="1">
    <location>
        <begin position="71"/>
        <end position="81"/>
    </location>
</feature>
<organism evidence="3 4">
    <name type="scientific">Araneus ventricosus</name>
    <name type="common">Orbweaver spider</name>
    <name type="synonym">Epeira ventricosa</name>
    <dbReference type="NCBI Taxonomy" id="182803"/>
    <lineage>
        <taxon>Eukaryota</taxon>
        <taxon>Metazoa</taxon>
        <taxon>Ecdysozoa</taxon>
        <taxon>Arthropoda</taxon>
        <taxon>Chelicerata</taxon>
        <taxon>Arachnida</taxon>
        <taxon>Araneae</taxon>
        <taxon>Araneomorphae</taxon>
        <taxon>Entelegynae</taxon>
        <taxon>Araneoidea</taxon>
        <taxon>Araneidae</taxon>
        <taxon>Araneus</taxon>
    </lineage>
</organism>
<keyword evidence="2" id="KW-0812">Transmembrane</keyword>
<accession>A0A4Y2BUN1</accession>
<dbReference type="OrthoDB" id="10420429at2759"/>
<keyword evidence="2" id="KW-0472">Membrane</keyword>
<proteinExistence type="predicted"/>
<feature type="region of interest" description="Disordered" evidence="1">
    <location>
        <begin position="69"/>
        <end position="92"/>
    </location>
</feature>
<gene>
    <name evidence="3" type="ORF">AVEN_227145_1</name>
</gene>